<name>A0A8J2BJH4_9BACT</name>
<keyword evidence="2" id="KW-1185">Reference proteome</keyword>
<gene>
    <name evidence="1" type="ORF">MPNT_340010</name>
</gene>
<evidence type="ECO:0000313" key="2">
    <source>
        <dbReference type="Proteomes" id="UP000663859"/>
    </source>
</evidence>
<comment type="caution">
    <text evidence="1">The sequence shown here is derived from an EMBL/GenBank/DDBJ whole genome shotgun (WGS) entry which is preliminary data.</text>
</comment>
<dbReference type="EMBL" id="CAJNOB010000028">
    <property type="protein sequence ID" value="CAF0700227.1"/>
    <property type="molecule type" value="Genomic_DNA"/>
</dbReference>
<sequence length="54" mass="5746">MVTIPSRLAAPTIAVFVAGGGSIYRGSDFERLGAISLCKLHRKIGRLGRLQGSF</sequence>
<reference evidence="1" key="1">
    <citation type="submission" date="2021-02" db="EMBL/GenBank/DDBJ databases">
        <authorList>
            <person name="Cremers G."/>
            <person name="Picone N."/>
        </authorList>
    </citation>
    <scope>NUCLEOTIDE SEQUENCE</scope>
    <source>
        <strain evidence="1">PQ17</strain>
    </source>
</reference>
<accession>A0A8J2BJH4</accession>
<organism evidence="1 2">
    <name type="scientific">Candidatus Methylacidithermus pantelleriae</name>
    <dbReference type="NCBI Taxonomy" id="2744239"/>
    <lineage>
        <taxon>Bacteria</taxon>
        <taxon>Pseudomonadati</taxon>
        <taxon>Verrucomicrobiota</taxon>
        <taxon>Methylacidiphilae</taxon>
        <taxon>Methylacidiphilales</taxon>
        <taxon>Methylacidiphilaceae</taxon>
        <taxon>Candidatus Methylacidithermus</taxon>
    </lineage>
</organism>
<dbReference type="Proteomes" id="UP000663859">
    <property type="component" value="Unassembled WGS sequence"/>
</dbReference>
<evidence type="ECO:0000313" key="1">
    <source>
        <dbReference type="EMBL" id="CAF0700227.1"/>
    </source>
</evidence>
<protein>
    <submittedName>
        <fullName evidence="1">Uncharacterized protein</fullName>
    </submittedName>
</protein>
<dbReference type="AlphaFoldDB" id="A0A8J2BJH4"/>
<proteinExistence type="predicted"/>